<proteinExistence type="predicted"/>
<protein>
    <recommendedName>
        <fullName evidence="2">Methyltransferase domain-containing protein</fullName>
    </recommendedName>
</protein>
<dbReference type="EMBL" id="BARS01026660">
    <property type="protein sequence ID" value="GAG03125.1"/>
    <property type="molecule type" value="Genomic_DNA"/>
</dbReference>
<comment type="caution">
    <text evidence="1">The sequence shown here is derived from an EMBL/GenBank/DDBJ whole genome shotgun (WGS) entry which is preliminary data.</text>
</comment>
<organism evidence="1">
    <name type="scientific">marine sediment metagenome</name>
    <dbReference type="NCBI Taxonomy" id="412755"/>
    <lineage>
        <taxon>unclassified sequences</taxon>
        <taxon>metagenomes</taxon>
        <taxon>ecological metagenomes</taxon>
    </lineage>
</organism>
<name>X0UC24_9ZZZZ</name>
<dbReference type="InterPro" id="IPR029063">
    <property type="entry name" value="SAM-dependent_MTases_sf"/>
</dbReference>
<feature type="non-terminal residue" evidence="1">
    <location>
        <position position="1"/>
    </location>
</feature>
<dbReference type="AlphaFoldDB" id="X0UC24"/>
<accession>X0UC24</accession>
<dbReference type="SUPFAM" id="SSF53335">
    <property type="entry name" value="S-adenosyl-L-methionine-dependent methyltransferases"/>
    <property type="match status" value="1"/>
</dbReference>
<sequence>RGLDVVALDVSGVAIALTDAAASADGVAHRVDAKQEDLENGLPDDLQDFDIIICQRFRNRGVLEALGTRLRPKGVAFVTVLSSVGLDRAPGKFHAPAGELLEEFTRDDIEVVWHREADGLAAIVIRRTYAQTNGERDVSCPL</sequence>
<evidence type="ECO:0000313" key="1">
    <source>
        <dbReference type="EMBL" id="GAG03125.1"/>
    </source>
</evidence>
<evidence type="ECO:0008006" key="2">
    <source>
        <dbReference type="Google" id="ProtNLM"/>
    </source>
</evidence>
<dbReference type="Gene3D" id="3.40.50.150">
    <property type="entry name" value="Vaccinia Virus protein VP39"/>
    <property type="match status" value="1"/>
</dbReference>
<gene>
    <name evidence="1" type="ORF">S01H1_42000</name>
</gene>
<reference evidence="1" key="1">
    <citation type="journal article" date="2014" name="Front. Microbiol.">
        <title>High frequency of phylogenetically diverse reductive dehalogenase-homologous genes in deep subseafloor sedimentary metagenomes.</title>
        <authorList>
            <person name="Kawai M."/>
            <person name="Futagami T."/>
            <person name="Toyoda A."/>
            <person name="Takaki Y."/>
            <person name="Nishi S."/>
            <person name="Hori S."/>
            <person name="Arai W."/>
            <person name="Tsubouchi T."/>
            <person name="Morono Y."/>
            <person name="Uchiyama I."/>
            <person name="Ito T."/>
            <person name="Fujiyama A."/>
            <person name="Inagaki F."/>
            <person name="Takami H."/>
        </authorList>
    </citation>
    <scope>NUCLEOTIDE SEQUENCE</scope>
    <source>
        <strain evidence="1">Expedition CK06-06</strain>
    </source>
</reference>